<protein>
    <submittedName>
        <fullName evidence="1">Uncharacterized protein</fullName>
    </submittedName>
</protein>
<keyword evidence="2" id="KW-1185">Reference proteome</keyword>
<comment type="caution">
    <text evidence="1">The sequence shown here is derived from an EMBL/GenBank/DDBJ whole genome shotgun (WGS) entry which is preliminary data.</text>
</comment>
<gene>
    <name evidence="1" type="ORF">HMPREF1705_04769</name>
</gene>
<organism evidence="1 2">
    <name type="scientific">Acetomicrobium hydrogeniformans ATCC BAA-1850</name>
    <dbReference type="NCBI Taxonomy" id="592015"/>
    <lineage>
        <taxon>Bacteria</taxon>
        <taxon>Thermotogati</taxon>
        <taxon>Synergistota</taxon>
        <taxon>Synergistia</taxon>
        <taxon>Synergistales</taxon>
        <taxon>Acetomicrobiaceae</taxon>
        <taxon>Acetomicrobium</taxon>
    </lineage>
</organism>
<accession>A0A0T5XAA8</accession>
<dbReference type="AlphaFoldDB" id="A0A0T5XAA8"/>
<evidence type="ECO:0000313" key="1">
    <source>
        <dbReference type="EMBL" id="KRT35202.1"/>
    </source>
</evidence>
<reference evidence="2" key="1">
    <citation type="submission" date="2012-09" db="EMBL/GenBank/DDBJ databases">
        <authorList>
            <person name="Weinstock G."/>
            <person name="Sodergren E."/>
            <person name="Clifton S."/>
            <person name="Fulton L."/>
            <person name="Fulton B."/>
            <person name="Courtney L."/>
            <person name="Fronick C."/>
            <person name="Harrison M."/>
            <person name="Strong C."/>
            <person name="Farmer C."/>
            <person name="Delehaunty K."/>
            <person name="Markovic C."/>
            <person name="Hall O."/>
            <person name="Minx P."/>
            <person name="Tomlinson C."/>
            <person name="Mitreva M."/>
            <person name="Nelson J."/>
            <person name="Hou S."/>
            <person name="Wollam A."/>
            <person name="Pepin K.H."/>
            <person name="Johnson M."/>
            <person name="Bhonagiri V."/>
            <person name="Nash W.E."/>
            <person name="Suruliraj S."/>
            <person name="Warren W."/>
            <person name="Chinwalla A."/>
            <person name="Mardis E.R."/>
            <person name="Wilson R.K."/>
        </authorList>
    </citation>
    <scope>NUCLEOTIDE SEQUENCE [LARGE SCALE GENOMIC DNA]</scope>
    <source>
        <strain evidence="2">OS1</strain>
    </source>
</reference>
<dbReference type="Proteomes" id="UP000005273">
    <property type="component" value="Unassembled WGS sequence"/>
</dbReference>
<sequence>MRQRGRRILKGGGSKVSKRGFIVRRRRKAKALKCRQHLKEDGLSDE</sequence>
<evidence type="ECO:0000313" key="2">
    <source>
        <dbReference type="Proteomes" id="UP000005273"/>
    </source>
</evidence>
<name>A0A0T5XAA8_9BACT</name>
<proteinExistence type="predicted"/>
<dbReference type="EMBL" id="ACJX03000001">
    <property type="protein sequence ID" value="KRT35202.1"/>
    <property type="molecule type" value="Genomic_DNA"/>
</dbReference>